<keyword evidence="4" id="KW-0812">Transmembrane</keyword>
<dbReference type="GO" id="GO:0005886">
    <property type="term" value="C:plasma membrane"/>
    <property type="evidence" value="ECO:0007669"/>
    <property type="project" value="TreeGrafter"/>
</dbReference>
<dbReference type="AlphaFoldDB" id="K7YUG7"/>
<dbReference type="PROSITE" id="PS50111">
    <property type="entry name" value="CHEMOTAXIS_TRANSDUC_2"/>
    <property type="match status" value="1"/>
</dbReference>
<proteinExistence type="inferred from homology"/>
<feature type="transmembrane region" description="Helical" evidence="4">
    <location>
        <begin position="199"/>
        <end position="221"/>
    </location>
</feature>
<dbReference type="HOGENOM" id="CLU_000445_107_16_7"/>
<dbReference type="KEGG" id="bbat:Bdt_1593"/>
<dbReference type="PANTHER" id="PTHR43531">
    <property type="entry name" value="PROTEIN ICFG"/>
    <property type="match status" value="1"/>
</dbReference>
<dbReference type="PANTHER" id="PTHR43531:SF14">
    <property type="entry name" value="METHYL-ACCEPTING CHEMOTAXIS PROTEIN I-RELATED"/>
    <property type="match status" value="1"/>
</dbReference>
<dbReference type="CDD" id="cd11386">
    <property type="entry name" value="MCP_signal"/>
    <property type="match status" value="1"/>
</dbReference>
<reference evidence="6 7" key="1">
    <citation type="journal article" date="2012" name="BMC Genomics">
        <title>Genome analysis of a simultaneously predatory and prey-independent, novel Bdellovibrio bacteriovorus from the River Tiber, supports in silico predictions of both ancient and recent lateral gene transfer from diverse bacteria.</title>
        <authorList>
            <person name="Hobley L."/>
            <person name="Lerner T.R."/>
            <person name="Williams L.E."/>
            <person name="Lambert C."/>
            <person name="Till R."/>
            <person name="Milner D.S."/>
            <person name="Basford S.M."/>
            <person name="Capeness M.J."/>
            <person name="Fenton A.K."/>
            <person name="Atterbury R.J."/>
            <person name="Harris M.A."/>
            <person name="Sockett R.E."/>
        </authorList>
    </citation>
    <scope>NUCLEOTIDE SEQUENCE [LARGE SCALE GENOMIC DNA]</scope>
    <source>
        <strain evidence="6 7">Tiberius</strain>
    </source>
</reference>
<evidence type="ECO:0000256" key="1">
    <source>
        <dbReference type="ARBA" id="ARBA00022481"/>
    </source>
</evidence>
<dbReference type="InterPro" id="IPR051310">
    <property type="entry name" value="MCP_chemotaxis"/>
</dbReference>
<keyword evidence="4" id="KW-0472">Membrane</keyword>
<gene>
    <name evidence="6" type="primary">mcp</name>
    <name evidence="6" type="ORF">Bdt_1593</name>
</gene>
<evidence type="ECO:0000313" key="6">
    <source>
        <dbReference type="EMBL" id="AFY01288.1"/>
    </source>
</evidence>
<dbReference type="Gene3D" id="1.10.287.950">
    <property type="entry name" value="Methyl-accepting chemotaxis protein"/>
    <property type="match status" value="1"/>
</dbReference>
<evidence type="ECO:0000313" key="7">
    <source>
        <dbReference type="Proteomes" id="UP000010074"/>
    </source>
</evidence>
<dbReference type="Pfam" id="PF00015">
    <property type="entry name" value="MCPsignal"/>
    <property type="match status" value="1"/>
</dbReference>
<dbReference type="GO" id="GO:0004888">
    <property type="term" value="F:transmembrane signaling receptor activity"/>
    <property type="evidence" value="ECO:0007669"/>
    <property type="project" value="TreeGrafter"/>
</dbReference>
<dbReference type="Proteomes" id="UP000010074">
    <property type="component" value="Chromosome"/>
</dbReference>
<dbReference type="GO" id="GO:0006935">
    <property type="term" value="P:chemotaxis"/>
    <property type="evidence" value="ECO:0007669"/>
    <property type="project" value="TreeGrafter"/>
</dbReference>
<name>K7YUG7_BDEBC</name>
<comment type="similarity">
    <text evidence="2">Belongs to the methyl-accepting chemotaxis (MCP) protein family.</text>
</comment>
<dbReference type="PATRIC" id="fig|1069642.3.peg.1574"/>
<dbReference type="SUPFAM" id="SSF58104">
    <property type="entry name" value="Methyl-accepting chemotaxis protein (MCP) signaling domain"/>
    <property type="match status" value="1"/>
</dbReference>
<organism evidence="6 7">
    <name type="scientific">Bdellovibrio bacteriovorus str. Tiberius</name>
    <dbReference type="NCBI Taxonomy" id="1069642"/>
    <lineage>
        <taxon>Bacteria</taxon>
        <taxon>Pseudomonadati</taxon>
        <taxon>Bdellovibrionota</taxon>
        <taxon>Bdellovibrionia</taxon>
        <taxon>Bdellovibrionales</taxon>
        <taxon>Pseudobdellovibrionaceae</taxon>
        <taxon>Bdellovibrio</taxon>
    </lineage>
</organism>
<dbReference type="InterPro" id="IPR004089">
    <property type="entry name" value="MCPsignal_dom"/>
</dbReference>
<keyword evidence="1" id="KW-0488">Methylation</keyword>
<evidence type="ECO:0000256" key="2">
    <source>
        <dbReference type="ARBA" id="ARBA00029447"/>
    </source>
</evidence>
<feature type="domain" description="Methyl-accepting transducer" evidence="5">
    <location>
        <begin position="240"/>
        <end position="469"/>
    </location>
</feature>
<dbReference type="STRING" id="1069642.Bdt_1593"/>
<dbReference type="RefSeq" id="WP_015090742.1">
    <property type="nucleotide sequence ID" value="NC_019567.1"/>
</dbReference>
<evidence type="ECO:0000259" key="5">
    <source>
        <dbReference type="PROSITE" id="PS50111"/>
    </source>
</evidence>
<dbReference type="GO" id="GO:0007165">
    <property type="term" value="P:signal transduction"/>
    <property type="evidence" value="ECO:0007669"/>
    <property type="project" value="UniProtKB-KW"/>
</dbReference>
<evidence type="ECO:0000256" key="4">
    <source>
        <dbReference type="SAM" id="Phobius"/>
    </source>
</evidence>
<keyword evidence="3" id="KW-0807">Transducer</keyword>
<evidence type="ECO:0000256" key="3">
    <source>
        <dbReference type="PROSITE-ProRule" id="PRU00284"/>
    </source>
</evidence>
<dbReference type="OrthoDB" id="9816519at2"/>
<dbReference type="SMART" id="SM00283">
    <property type="entry name" value="MA"/>
    <property type="match status" value="1"/>
</dbReference>
<protein>
    <submittedName>
        <fullName evidence="6">Methyl-accepting chemotaxis protein</fullName>
    </submittedName>
</protein>
<dbReference type="EMBL" id="CP002930">
    <property type="protein sequence ID" value="AFY01288.1"/>
    <property type="molecule type" value="Genomic_DNA"/>
</dbReference>
<accession>K7YUG7</accession>
<keyword evidence="4" id="KW-1133">Transmembrane helix</keyword>
<sequence>MNVFAKVRLFNLLSVGLVLALYVCIGTAFHYESELNRAHESKFESIQLAQQLRDDSAALTRNARTYVVTGDKKFEEEYLKIIAVRNGDEARADGRKVSAKVLMQEAGFTAEEFALLAEAEKRSNDLVKTETAAMNAVKGLYADSSGQFTVRKEPDLTLARQLMHDESYHKFVNTIGEPIDKFEAVLQARVRGAVEKALWYAKLALGCVAVMIIALSVTMFMSSFSLKEGIRLQTESLSAAYAQIRRLVTDLTGSSSALSAASTESAASLEETVASLEELTSMIKLNADNAKMASDVSQVSKTTAEEGAQEIASLMQSMNEIASSSRKIEEIVNVIDDIAFQTNLLALNAAVEAARAGEQGKGFAVVAEAVRALALRSATSAKEISGLISESANQVERGQAVAKSSHEVLNKIVASVNKVASLNNEIATASQEQSTGVSQISQAMNQLDQVTQTNASSSETISEAAGSLNHSTEGLTATINNLETLTGLKKAG</sequence>
<feature type="transmembrane region" description="Helical" evidence="4">
    <location>
        <begin position="12"/>
        <end position="31"/>
    </location>
</feature>